<feature type="non-terminal residue" evidence="3">
    <location>
        <position position="105"/>
    </location>
</feature>
<evidence type="ECO:0000313" key="3">
    <source>
        <dbReference type="EMBL" id="KAH9426856.1"/>
    </source>
</evidence>
<feature type="transmembrane region" description="Helical" evidence="2">
    <location>
        <begin position="37"/>
        <end position="58"/>
    </location>
</feature>
<keyword evidence="2" id="KW-0472">Membrane</keyword>
<organism evidence="3 4">
    <name type="scientific">Dermatophagoides pteronyssinus</name>
    <name type="common">European house dust mite</name>
    <dbReference type="NCBI Taxonomy" id="6956"/>
    <lineage>
        <taxon>Eukaryota</taxon>
        <taxon>Metazoa</taxon>
        <taxon>Ecdysozoa</taxon>
        <taxon>Arthropoda</taxon>
        <taxon>Chelicerata</taxon>
        <taxon>Arachnida</taxon>
        <taxon>Acari</taxon>
        <taxon>Acariformes</taxon>
        <taxon>Sarcoptiformes</taxon>
        <taxon>Astigmata</taxon>
        <taxon>Psoroptidia</taxon>
        <taxon>Analgoidea</taxon>
        <taxon>Pyroglyphidae</taxon>
        <taxon>Dermatophagoidinae</taxon>
        <taxon>Dermatophagoides</taxon>
    </lineage>
</organism>
<reference evidence="3 4" key="2">
    <citation type="journal article" date="2022" name="Mol. Biol. Evol.">
        <title>Comparative Genomics Reveals Insights into the Divergent Evolution of Astigmatic Mites and Household Pest Adaptations.</title>
        <authorList>
            <person name="Xiong Q."/>
            <person name="Wan A.T."/>
            <person name="Liu X."/>
            <person name="Fung C.S."/>
            <person name="Xiao X."/>
            <person name="Malainual N."/>
            <person name="Hou J."/>
            <person name="Wang L."/>
            <person name="Wang M."/>
            <person name="Yang K.Y."/>
            <person name="Cui Y."/>
            <person name="Leung E.L."/>
            <person name="Nong W."/>
            <person name="Shin S.K."/>
            <person name="Au S.W."/>
            <person name="Jeong K.Y."/>
            <person name="Chew F.T."/>
            <person name="Hui J.H."/>
            <person name="Leung T.F."/>
            <person name="Tungtrongchitr A."/>
            <person name="Zhong N."/>
            <person name="Liu Z."/>
            <person name="Tsui S.K."/>
        </authorList>
    </citation>
    <scope>NUCLEOTIDE SEQUENCE [LARGE SCALE GENOMIC DNA]</scope>
    <source>
        <strain evidence="3">Derp</strain>
    </source>
</reference>
<proteinExistence type="predicted"/>
<gene>
    <name evidence="3" type="ORF">DERP_002956</name>
</gene>
<protein>
    <submittedName>
        <fullName evidence="3">Uncharacterized protein</fullName>
    </submittedName>
</protein>
<sequence length="105" mass="12684">MKEKNTSFHQKSYLKRLKKQDKKYNAVKPTLKIEMTISWICFIFFLVFLDISVANVISEESRKKTKKKKKKNNITKNKPQVSTTKLSIVWYEYYWGVVFCLHKHY</sequence>
<keyword evidence="2" id="KW-1133">Transmembrane helix</keyword>
<keyword evidence="2" id="KW-0812">Transmembrane</keyword>
<feature type="region of interest" description="Disordered" evidence="1">
    <location>
        <begin position="60"/>
        <end position="79"/>
    </location>
</feature>
<dbReference type="Proteomes" id="UP000887458">
    <property type="component" value="Unassembled WGS sequence"/>
</dbReference>
<accession>A0ABQ8JW76</accession>
<feature type="compositionally biased region" description="Basic residues" evidence="1">
    <location>
        <begin position="63"/>
        <end position="73"/>
    </location>
</feature>
<evidence type="ECO:0000313" key="4">
    <source>
        <dbReference type="Proteomes" id="UP000887458"/>
    </source>
</evidence>
<reference evidence="3 4" key="1">
    <citation type="journal article" date="2018" name="J. Allergy Clin. Immunol.">
        <title>High-quality assembly of Dermatophagoides pteronyssinus genome and transcriptome reveals a wide range of novel allergens.</title>
        <authorList>
            <person name="Liu X.Y."/>
            <person name="Yang K.Y."/>
            <person name="Wang M.Q."/>
            <person name="Kwok J.S."/>
            <person name="Zeng X."/>
            <person name="Yang Z."/>
            <person name="Xiao X.J."/>
            <person name="Lau C.P."/>
            <person name="Li Y."/>
            <person name="Huang Z.M."/>
            <person name="Ba J.G."/>
            <person name="Yim A.K."/>
            <person name="Ouyang C.Y."/>
            <person name="Ngai S.M."/>
            <person name="Chan T.F."/>
            <person name="Leung E.L."/>
            <person name="Liu L."/>
            <person name="Liu Z.G."/>
            <person name="Tsui S.K."/>
        </authorList>
    </citation>
    <scope>NUCLEOTIDE SEQUENCE [LARGE SCALE GENOMIC DNA]</scope>
    <source>
        <strain evidence="3">Derp</strain>
    </source>
</reference>
<keyword evidence="4" id="KW-1185">Reference proteome</keyword>
<evidence type="ECO:0000256" key="2">
    <source>
        <dbReference type="SAM" id="Phobius"/>
    </source>
</evidence>
<dbReference type="EMBL" id="NJHN03000008">
    <property type="protein sequence ID" value="KAH9426856.1"/>
    <property type="molecule type" value="Genomic_DNA"/>
</dbReference>
<name>A0ABQ8JW76_DERPT</name>
<comment type="caution">
    <text evidence="3">The sequence shown here is derived from an EMBL/GenBank/DDBJ whole genome shotgun (WGS) entry which is preliminary data.</text>
</comment>
<evidence type="ECO:0000256" key="1">
    <source>
        <dbReference type="SAM" id="MobiDB-lite"/>
    </source>
</evidence>